<feature type="region of interest" description="Disordered" evidence="9">
    <location>
        <begin position="1599"/>
        <end position="1705"/>
    </location>
</feature>
<dbReference type="PROSITE" id="PS51194">
    <property type="entry name" value="HELICASE_CTER"/>
    <property type="match status" value="1"/>
</dbReference>
<proteinExistence type="predicted"/>
<dbReference type="GO" id="GO:0005634">
    <property type="term" value="C:nucleus"/>
    <property type="evidence" value="ECO:0007669"/>
    <property type="project" value="UniProtKB-SubCell"/>
</dbReference>
<dbReference type="CDD" id="cd18659">
    <property type="entry name" value="CD2_tandem"/>
    <property type="match status" value="1"/>
</dbReference>
<dbReference type="SUPFAM" id="SSF54160">
    <property type="entry name" value="Chromo domain-like"/>
    <property type="match status" value="2"/>
</dbReference>
<dbReference type="EMBL" id="SIDB01000009">
    <property type="protein sequence ID" value="KAI3428587.1"/>
    <property type="molecule type" value="Genomic_DNA"/>
</dbReference>
<dbReference type="PROSITE" id="PS50013">
    <property type="entry name" value="CHROMO_2"/>
    <property type="match status" value="2"/>
</dbReference>
<dbReference type="Gene3D" id="2.40.50.40">
    <property type="match status" value="2"/>
</dbReference>
<evidence type="ECO:0000256" key="5">
    <source>
        <dbReference type="ARBA" id="ARBA00022840"/>
    </source>
</evidence>
<evidence type="ECO:0000259" key="11">
    <source>
        <dbReference type="PROSITE" id="PS51192"/>
    </source>
</evidence>
<dbReference type="Proteomes" id="UP001055712">
    <property type="component" value="Unassembled WGS sequence"/>
</dbReference>
<dbReference type="SMART" id="SM00487">
    <property type="entry name" value="DEXDc"/>
    <property type="match status" value="1"/>
</dbReference>
<evidence type="ECO:0000259" key="10">
    <source>
        <dbReference type="PROSITE" id="PS50013"/>
    </source>
</evidence>
<evidence type="ECO:0000256" key="7">
    <source>
        <dbReference type="ARBA" id="ARBA00023163"/>
    </source>
</evidence>
<feature type="compositionally biased region" description="Acidic residues" evidence="9">
    <location>
        <begin position="13"/>
        <end position="23"/>
    </location>
</feature>
<dbReference type="InterPro" id="IPR023779">
    <property type="entry name" value="Chromodomain_CS"/>
</dbReference>
<dbReference type="PROSITE" id="PS51192">
    <property type="entry name" value="HELICASE_ATP_BIND_1"/>
    <property type="match status" value="1"/>
</dbReference>
<feature type="compositionally biased region" description="Low complexity" evidence="9">
    <location>
        <begin position="344"/>
        <end position="360"/>
    </location>
</feature>
<organism evidence="13 14">
    <name type="scientific">Chlorella vulgaris</name>
    <name type="common">Green alga</name>
    <dbReference type="NCBI Taxonomy" id="3077"/>
    <lineage>
        <taxon>Eukaryota</taxon>
        <taxon>Viridiplantae</taxon>
        <taxon>Chlorophyta</taxon>
        <taxon>core chlorophytes</taxon>
        <taxon>Trebouxiophyceae</taxon>
        <taxon>Chlorellales</taxon>
        <taxon>Chlorellaceae</taxon>
        <taxon>Chlorella clade</taxon>
        <taxon>Chlorella</taxon>
    </lineage>
</organism>
<dbReference type="GO" id="GO:0140658">
    <property type="term" value="F:ATP-dependent chromatin remodeler activity"/>
    <property type="evidence" value="ECO:0007669"/>
    <property type="project" value="TreeGrafter"/>
</dbReference>
<dbReference type="OrthoDB" id="5857104at2759"/>
<feature type="compositionally biased region" description="Acidic residues" evidence="9">
    <location>
        <begin position="73"/>
        <end position="88"/>
    </location>
</feature>
<evidence type="ECO:0000256" key="6">
    <source>
        <dbReference type="ARBA" id="ARBA00023015"/>
    </source>
</evidence>
<keyword evidence="7" id="KW-0804">Transcription</keyword>
<keyword evidence="14" id="KW-1185">Reference proteome</keyword>
<reference evidence="13" key="1">
    <citation type="journal article" date="2019" name="Plant J.">
        <title>Chlorella vulgaris genome assembly and annotation reveals the molecular basis for metabolic acclimation to high light conditions.</title>
        <authorList>
            <person name="Cecchin M."/>
            <person name="Marcolungo L."/>
            <person name="Rossato M."/>
            <person name="Girolomoni L."/>
            <person name="Cosentino E."/>
            <person name="Cuine S."/>
            <person name="Li-Beisson Y."/>
            <person name="Delledonne M."/>
            <person name="Ballottari M."/>
        </authorList>
    </citation>
    <scope>NUCLEOTIDE SEQUENCE</scope>
    <source>
        <strain evidence="13">211/11P</strain>
    </source>
</reference>
<feature type="region of interest" description="Disordered" evidence="9">
    <location>
        <begin position="1"/>
        <end position="363"/>
    </location>
</feature>
<dbReference type="SUPFAM" id="SSF52540">
    <property type="entry name" value="P-loop containing nucleoside triphosphate hydrolases"/>
    <property type="match status" value="2"/>
</dbReference>
<dbReference type="GO" id="GO:0003677">
    <property type="term" value="F:DNA binding"/>
    <property type="evidence" value="ECO:0007669"/>
    <property type="project" value="TreeGrafter"/>
</dbReference>
<dbReference type="InterPro" id="IPR016197">
    <property type="entry name" value="Chromo-like_dom_sf"/>
</dbReference>
<evidence type="ECO:0000256" key="1">
    <source>
        <dbReference type="ARBA" id="ARBA00004123"/>
    </source>
</evidence>
<dbReference type="InterPro" id="IPR014001">
    <property type="entry name" value="Helicase_ATP-bd"/>
</dbReference>
<keyword evidence="5" id="KW-0067">ATP-binding</keyword>
<feature type="domain" description="Helicase C-terminal" evidence="12">
    <location>
        <begin position="856"/>
        <end position="1008"/>
    </location>
</feature>
<keyword evidence="6" id="KW-0805">Transcription regulation</keyword>
<evidence type="ECO:0000256" key="4">
    <source>
        <dbReference type="ARBA" id="ARBA00022801"/>
    </source>
</evidence>
<protein>
    <submittedName>
        <fullName evidence="13">Uncharacterized protein</fullName>
    </submittedName>
</protein>
<sequence length="1705" mass="187078">MSRLREQIAAPQYDEDSSDDELSEGGSQEQLERESRRQQHTSRASKKRGNGDADSLPAAQRHRPDPKLAGSSDAEEEEAEDDPIESADEAAAADADFQPEQEEEEMQHEDEEDEKEQQQSSDSGWEEEEEDDVVLPVRRPGARRSVRHRQAEEAEEDEGAEDGGWRARRSRSAAVPNYKEHRSDDDEEQEEEEEESSGNVEVEEDEEEEEDSEEQPRRQQAVRRPATRGGGARQAKHAEGRRTGRERQRVCYNEDELLGELDDSSEQESSDEEDESNDNSNSDQPARPTRRAAKAAGRAIRKQAGGSKRRNQPRRLAAPAKPLLDSSDEDQSQSGGASEGEGGQQQSSDQDASGSDSGSGNDFDIERCHVEKILESRQATDGTGEEFLCKFEGKSYRKAAWLPGDVLAVDRQQLLRNFQKKKAAGEIDPYGDLVNGIHPDWLKVDRVIAQRSRLGRRSYLVKWRGLGYAESTWESEKDLAAEQVHIARCQRFSSLDEDDDDEQEDEQQRITLDLDRVPEFCNGRQLRDYQRVSLGWNILNWSQNRNCILGDEMGLGKTAQAISVLAFQKQFGGCRGPFLVIAPLTTLGHWQREIETWTDMNCVVYAGSQADRELIQLHDLYFPSTDGNGKRRKARTVKPNVVLSSYETVLRDSGLFRSIFWRTVIIDEAHRMKSTASSTRAVIANMDIQWLLLLTGTPVQNNMRELFGLLNLLDPSTMADEGEFLEKYGDERTGMTPDQVRALQEVLRPILLRRMKEDVETLPEKEEVIIWVELTPEQRIYYKALYENQIATLLAGASTKNMPGMRNLAMELRKVCCHPFLCTGLEEDIMRRKLETGAELASELDQLVHACGKMVLLHKLLPKLRAEGHKVLIFSQFKMMLDVLEDYLKMSGHAFERIDGSTSSRDRQAAIDRFSKEDSESFVFLLSTRAGGQGITLTAADTCIIYDSDFNPQNDLQAMARCHRIGQEKEVTIYRLVSKNSYEENIFNMSSRKYGLDEAILGNLGESGGGGSGGNPEDDTRKIAELLKHGAHCLHQMEAANEQGGEFVAEGIDQILQGRTEKRQIGGRAGNTFSVATFGVDATVTVGSAGGDDKAYWASLLPEAAQGLQAAEAARRAPIILAPRERKQVDYKGQYNGRQPSRNNSKDEEYVADGSAEQDDDDEMVVPKGKKQKPSKGGSVPLPSFKRWRNDEISRFQTQLVQLGAGRLEDVKREADLQDRSLEECAELEQAVLAALAEAGPPVEQHEHRLAEERAQQKQKQQHQATLPGEVAAAAGGQAGEQGKAKGSKRAKDNAVQDELQAWVEQKMQKAPPAVAQALRSKMFLDWAAKHADKSLLALKQRAALAQWVDSAPEGEAKPDGVAVGRALPVLRGKPAPTYWWRDADTRAALLAVHELGWVGRKSAVQSEIVKTMLTDKRFKFHERVRQKAGPPQPPPLDRQQQQQQPPGAGAVDGQQGAEQHASAAASAQPAGETSAPAAAADAAGASPSKVGAMAAWPKLVNQQEWDKLVAKLIPVYLNAVLHALTQPQAVPQPGTSPAKRAGNGSSPQKPGQSPGKRAAAGAEREAISDCSGVGKAADATPLHRTAAGGGPASATAYTNPLTAQGGSSAGKAAAAGSMPTSGGKPQLALRPSTGGSGKGKTQQRSILGFMKKKQEAQAAEGGSAVPGPRHAATDDSPGHKENDAAPAGQRHRQQGHGEEIIVID</sequence>
<keyword evidence="4" id="KW-0378">Hydrolase</keyword>
<keyword evidence="8" id="KW-0539">Nucleus</keyword>
<feature type="domain" description="Chromo" evidence="10">
    <location>
        <begin position="368"/>
        <end position="430"/>
    </location>
</feature>
<feature type="compositionally biased region" description="Low complexity" evidence="9">
    <location>
        <begin position="278"/>
        <end position="287"/>
    </location>
</feature>
<feature type="region of interest" description="Disordered" evidence="9">
    <location>
        <begin position="1529"/>
        <end position="1577"/>
    </location>
</feature>
<dbReference type="Gene3D" id="3.40.50.300">
    <property type="entry name" value="P-loop containing nucleotide triphosphate hydrolases"/>
    <property type="match status" value="1"/>
</dbReference>
<gene>
    <name evidence="13" type="ORF">D9Q98_007409</name>
</gene>
<dbReference type="Gene3D" id="3.40.50.10810">
    <property type="entry name" value="Tandem AAA-ATPase domain"/>
    <property type="match status" value="1"/>
</dbReference>
<reference evidence="13" key="2">
    <citation type="submission" date="2020-11" db="EMBL/GenBank/DDBJ databases">
        <authorList>
            <person name="Cecchin M."/>
            <person name="Marcolungo L."/>
            <person name="Rossato M."/>
            <person name="Girolomoni L."/>
            <person name="Cosentino E."/>
            <person name="Cuine S."/>
            <person name="Li-Beisson Y."/>
            <person name="Delledonne M."/>
            <person name="Ballottari M."/>
        </authorList>
    </citation>
    <scope>NUCLEOTIDE SEQUENCE</scope>
    <source>
        <strain evidence="13">211/11P</strain>
        <tissue evidence="13">Whole cell</tissue>
    </source>
</reference>
<feature type="compositionally biased region" description="Basic and acidic residues" evidence="9">
    <location>
        <begin position="1672"/>
        <end position="1684"/>
    </location>
</feature>
<evidence type="ECO:0000256" key="3">
    <source>
        <dbReference type="ARBA" id="ARBA00022741"/>
    </source>
</evidence>
<dbReference type="GO" id="GO:0005524">
    <property type="term" value="F:ATP binding"/>
    <property type="evidence" value="ECO:0007669"/>
    <property type="project" value="UniProtKB-KW"/>
</dbReference>
<feature type="compositionally biased region" description="Acidic residues" evidence="9">
    <location>
        <begin position="253"/>
        <end position="277"/>
    </location>
</feature>
<dbReference type="InterPro" id="IPR049730">
    <property type="entry name" value="SNF2/RAD54-like_C"/>
</dbReference>
<dbReference type="InterPro" id="IPR001650">
    <property type="entry name" value="Helicase_C-like"/>
</dbReference>
<dbReference type="SMART" id="SM00298">
    <property type="entry name" value="CHROMO"/>
    <property type="match status" value="2"/>
</dbReference>
<dbReference type="Pfam" id="PF00176">
    <property type="entry name" value="SNF2-rel_dom"/>
    <property type="match status" value="1"/>
</dbReference>
<feature type="compositionally biased region" description="Acidic residues" evidence="9">
    <location>
        <begin position="97"/>
        <end position="115"/>
    </location>
</feature>
<evidence type="ECO:0000256" key="9">
    <source>
        <dbReference type="SAM" id="MobiDB-lite"/>
    </source>
</evidence>
<dbReference type="PROSITE" id="PS00598">
    <property type="entry name" value="CHROMO_1"/>
    <property type="match status" value="1"/>
</dbReference>
<name>A0A9D4TLH0_CHLVU</name>
<dbReference type="GO" id="GO:0016887">
    <property type="term" value="F:ATP hydrolysis activity"/>
    <property type="evidence" value="ECO:0007669"/>
    <property type="project" value="TreeGrafter"/>
</dbReference>
<dbReference type="PANTHER" id="PTHR45623:SF11">
    <property type="entry name" value="KISMET, ISOFORM C"/>
    <property type="match status" value="1"/>
</dbReference>
<dbReference type="InterPro" id="IPR023780">
    <property type="entry name" value="Chromo_domain"/>
</dbReference>
<dbReference type="Pfam" id="PF00271">
    <property type="entry name" value="Helicase_C"/>
    <property type="match status" value="1"/>
</dbReference>
<feature type="compositionally biased region" description="Low complexity" evidence="9">
    <location>
        <begin position="1438"/>
        <end position="1483"/>
    </location>
</feature>
<feature type="compositionally biased region" description="Acidic residues" evidence="9">
    <location>
        <begin position="185"/>
        <end position="213"/>
    </location>
</feature>
<keyword evidence="3" id="KW-0547">Nucleotide-binding</keyword>
<dbReference type="PANTHER" id="PTHR45623">
    <property type="entry name" value="CHROMODOMAIN-HELICASE-DNA-BINDING PROTEIN 3-RELATED-RELATED"/>
    <property type="match status" value="1"/>
</dbReference>
<dbReference type="Pfam" id="PF00385">
    <property type="entry name" value="Chromo"/>
    <property type="match status" value="1"/>
</dbReference>
<dbReference type="InterPro" id="IPR027417">
    <property type="entry name" value="P-loop_NTPase"/>
</dbReference>
<accession>A0A9D4TLH0</accession>
<evidence type="ECO:0000256" key="8">
    <source>
        <dbReference type="ARBA" id="ARBA00023242"/>
    </source>
</evidence>
<feature type="compositionally biased region" description="Basic residues" evidence="9">
    <location>
        <begin position="38"/>
        <end position="48"/>
    </location>
</feature>
<dbReference type="InterPro" id="IPR038718">
    <property type="entry name" value="SNF2-like_sf"/>
</dbReference>
<feature type="compositionally biased region" description="Basic and acidic residues" evidence="9">
    <location>
        <begin position="236"/>
        <end position="249"/>
    </location>
</feature>
<dbReference type="CDD" id="cd18793">
    <property type="entry name" value="SF2_C_SNF"/>
    <property type="match status" value="1"/>
</dbReference>
<feature type="compositionally biased region" description="Basic and acidic residues" evidence="9">
    <location>
        <begin position="1696"/>
        <end position="1705"/>
    </location>
</feature>
<feature type="compositionally biased region" description="Low complexity" evidence="9">
    <location>
        <begin position="1599"/>
        <end position="1618"/>
    </location>
</feature>
<dbReference type="GO" id="GO:0003682">
    <property type="term" value="F:chromatin binding"/>
    <property type="evidence" value="ECO:0007669"/>
    <property type="project" value="TreeGrafter"/>
</dbReference>
<feature type="region of interest" description="Disordered" evidence="9">
    <location>
        <begin position="1425"/>
        <end position="1483"/>
    </location>
</feature>
<feature type="region of interest" description="Disordered" evidence="9">
    <location>
        <begin position="1130"/>
        <end position="1186"/>
    </location>
</feature>
<comment type="subcellular location">
    <subcellularLocation>
        <location evidence="1">Nucleus</location>
    </subcellularLocation>
</comment>
<evidence type="ECO:0000256" key="2">
    <source>
        <dbReference type="ARBA" id="ARBA00022737"/>
    </source>
</evidence>
<evidence type="ECO:0000313" key="13">
    <source>
        <dbReference type="EMBL" id="KAI3428587.1"/>
    </source>
</evidence>
<dbReference type="SMART" id="SM00490">
    <property type="entry name" value="HELICc"/>
    <property type="match status" value="1"/>
</dbReference>
<feature type="compositionally biased region" description="Basic and acidic residues" evidence="9">
    <location>
        <begin position="1244"/>
        <end position="1256"/>
    </location>
</feature>
<feature type="region of interest" description="Disordered" evidence="9">
    <location>
        <begin position="1244"/>
        <end position="1267"/>
    </location>
</feature>
<feature type="domain" description="Chromo" evidence="10">
    <location>
        <begin position="442"/>
        <end position="500"/>
    </location>
</feature>
<keyword evidence="2" id="KW-0677">Repeat</keyword>
<dbReference type="InterPro" id="IPR000953">
    <property type="entry name" value="Chromo/chromo_shadow_dom"/>
</dbReference>
<evidence type="ECO:0000313" key="14">
    <source>
        <dbReference type="Proteomes" id="UP001055712"/>
    </source>
</evidence>
<feature type="compositionally biased region" description="Low complexity" evidence="9">
    <location>
        <begin position="1258"/>
        <end position="1267"/>
    </location>
</feature>
<comment type="caution">
    <text evidence="13">The sequence shown here is derived from an EMBL/GenBank/DDBJ whole genome shotgun (WGS) entry which is preliminary data.</text>
</comment>
<feature type="compositionally biased region" description="Low complexity" evidence="9">
    <location>
        <begin position="294"/>
        <end position="305"/>
    </location>
</feature>
<dbReference type="InterPro" id="IPR000330">
    <property type="entry name" value="SNF2_N"/>
</dbReference>
<dbReference type="GO" id="GO:0042393">
    <property type="term" value="F:histone binding"/>
    <property type="evidence" value="ECO:0007669"/>
    <property type="project" value="TreeGrafter"/>
</dbReference>
<evidence type="ECO:0000259" key="12">
    <source>
        <dbReference type="PROSITE" id="PS51194"/>
    </source>
</evidence>
<feature type="compositionally biased region" description="Acidic residues" evidence="9">
    <location>
        <begin position="124"/>
        <end position="133"/>
    </location>
</feature>
<dbReference type="GO" id="GO:0000785">
    <property type="term" value="C:chromatin"/>
    <property type="evidence" value="ECO:0007669"/>
    <property type="project" value="TreeGrafter"/>
</dbReference>
<feature type="domain" description="Helicase ATP-binding" evidence="11">
    <location>
        <begin position="538"/>
        <end position="716"/>
    </location>
</feature>